<name>A0ABD3GVK2_9MARC</name>
<feature type="compositionally biased region" description="Polar residues" evidence="1">
    <location>
        <begin position="143"/>
        <end position="152"/>
    </location>
</feature>
<sequence length="152" mass="16134">MSTGAPGGDNWDDHTRDLISQLKKFSVASEEVPNSSVVVEKGGGSLFHPKGKTDNDRAATLPYLGQVLLTECFEAVAPVLRISASAKNLSVENPCASVLWDPAAAKLPSVSLEIKSCKLQLPVRFVDLPEASEPPSPIPPSEQANSKKSPTK</sequence>
<dbReference type="AlphaFoldDB" id="A0ABD3GVK2"/>
<evidence type="ECO:0000313" key="2">
    <source>
        <dbReference type="EMBL" id="KAL3683282.1"/>
    </source>
</evidence>
<evidence type="ECO:0000256" key="1">
    <source>
        <dbReference type="SAM" id="MobiDB-lite"/>
    </source>
</evidence>
<protein>
    <submittedName>
        <fullName evidence="2">Uncharacterized protein</fullName>
    </submittedName>
</protein>
<evidence type="ECO:0000313" key="3">
    <source>
        <dbReference type="Proteomes" id="UP001633002"/>
    </source>
</evidence>
<organism evidence="2 3">
    <name type="scientific">Riccia sorocarpa</name>
    <dbReference type="NCBI Taxonomy" id="122646"/>
    <lineage>
        <taxon>Eukaryota</taxon>
        <taxon>Viridiplantae</taxon>
        <taxon>Streptophyta</taxon>
        <taxon>Embryophyta</taxon>
        <taxon>Marchantiophyta</taxon>
        <taxon>Marchantiopsida</taxon>
        <taxon>Marchantiidae</taxon>
        <taxon>Marchantiales</taxon>
        <taxon>Ricciaceae</taxon>
        <taxon>Riccia</taxon>
    </lineage>
</organism>
<dbReference type="Proteomes" id="UP001633002">
    <property type="component" value="Unassembled WGS sequence"/>
</dbReference>
<dbReference type="EMBL" id="JBJQOH010000006">
    <property type="protein sequence ID" value="KAL3683282.1"/>
    <property type="molecule type" value="Genomic_DNA"/>
</dbReference>
<feature type="region of interest" description="Disordered" evidence="1">
    <location>
        <begin position="129"/>
        <end position="152"/>
    </location>
</feature>
<proteinExistence type="predicted"/>
<keyword evidence="3" id="KW-1185">Reference proteome</keyword>
<accession>A0ABD3GVK2</accession>
<comment type="caution">
    <text evidence="2">The sequence shown here is derived from an EMBL/GenBank/DDBJ whole genome shotgun (WGS) entry which is preliminary data.</text>
</comment>
<reference evidence="2 3" key="1">
    <citation type="submission" date="2024-09" db="EMBL/GenBank/DDBJ databases">
        <title>Chromosome-scale assembly of Riccia sorocarpa.</title>
        <authorList>
            <person name="Paukszto L."/>
        </authorList>
    </citation>
    <scope>NUCLEOTIDE SEQUENCE [LARGE SCALE GENOMIC DNA]</scope>
    <source>
        <strain evidence="2">LP-2024</strain>
        <tissue evidence="2">Aerial parts of the thallus</tissue>
    </source>
</reference>
<gene>
    <name evidence="2" type="ORF">R1sor_001304</name>
</gene>